<evidence type="ECO:0000313" key="10">
    <source>
        <dbReference type="Proteomes" id="UP000265581"/>
    </source>
</evidence>
<name>A0A371P2Z0_9ACTN</name>
<dbReference type="InterPro" id="IPR005900">
    <property type="entry name" value="6-phosphogluconolactonase_DevB"/>
</dbReference>
<dbReference type="EMBL" id="QUBR01000002">
    <property type="protein sequence ID" value="REK70265.1"/>
    <property type="molecule type" value="Genomic_DNA"/>
</dbReference>
<dbReference type="PANTHER" id="PTHR11054:SF0">
    <property type="entry name" value="6-PHOSPHOGLUCONOLACTONASE"/>
    <property type="match status" value="1"/>
</dbReference>
<dbReference type="GO" id="GO:0017057">
    <property type="term" value="F:6-phosphogluconolactonase activity"/>
    <property type="evidence" value="ECO:0007669"/>
    <property type="project" value="UniProtKB-UniRule"/>
</dbReference>
<dbReference type="UniPathway" id="UPA00115">
    <property type="reaction ID" value="UER00409"/>
</dbReference>
<feature type="domain" description="Glucosamine/galactosamine-6-phosphate isomerase" evidence="8">
    <location>
        <begin position="9"/>
        <end position="223"/>
    </location>
</feature>
<keyword evidence="10" id="KW-1185">Reference proteome</keyword>
<dbReference type="SUPFAM" id="SSF100950">
    <property type="entry name" value="NagB/RpiA/CoA transferase-like"/>
    <property type="match status" value="1"/>
</dbReference>
<dbReference type="NCBIfam" id="TIGR01198">
    <property type="entry name" value="pgl"/>
    <property type="match status" value="1"/>
</dbReference>
<keyword evidence="7 9" id="KW-0378">Hydrolase</keyword>
<reference evidence="9 10" key="1">
    <citation type="submission" date="2018-08" db="EMBL/GenBank/DDBJ databases">
        <title>Aeromicrobium sp. M2KJ-4, whole genome shotgun sequence.</title>
        <authorList>
            <person name="Tuo L."/>
        </authorList>
    </citation>
    <scope>NUCLEOTIDE SEQUENCE [LARGE SCALE GENOMIC DNA]</scope>
    <source>
        <strain evidence="9 10">M2KJ-4</strain>
    </source>
</reference>
<comment type="pathway">
    <text evidence="3 7">Carbohydrate degradation; pentose phosphate pathway; D-ribulose 5-phosphate from D-glucose 6-phosphate (oxidative stage): step 2/3.</text>
</comment>
<dbReference type="AlphaFoldDB" id="A0A371P2Z0"/>
<comment type="catalytic activity">
    <reaction evidence="1 7">
        <text>6-phospho-D-glucono-1,5-lactone + H2O = 6-phospho-D-gluconate + H(+)</text>
        <dbReference type="Rhea" id="RHEA:12556"/>
        <dbReference type="ChEBI" id="CHEBI:15377"/>
        <dbReference type="ChEBI" id="CHEBI:15378"/>
        <dbReference type="ChEBI" id="CHEBI:57955"/>
        <dbReference type="ChEBI" id="CHEBI:58759"/>
        <dbReference type="EC" id="3.1.1.31"/>
    </reaction>
</comment>
<evidence type="ECO:0000256" key="3">
    <source>
        <dbReference type="ARBA" id="ARBA00004961"/>
    </source>
</evidence>
<accession>A0A371P2Z0</accession>
<evidence type="ECO:0000256" key="5">
    <source>
        <dbReference type="ARBA" id="ARBA00013198"/>
    </source>
</evidence>
<comment type="caution">
    <text evidence="9">The sequence shown here is derived from an EMBL/GenBank/DDBJ whole genome shotgun (WGS) entry which is preliminary data.</text>
</comment>
<dbReference type="RefSeq" id="WP_119704861.1">
    <property type="nucleotide sequence ID" value="NZ_JBHSOI010000002.1"/>
</dbReference>
<evidence type="ECO:0000256" key="1">
    <source>
        <dbReference type="ARBA" id="ARBA00000832"/>
    </source>
</evidence>
<dbReference type="InterPro" id="IPR039104">
    <property type="entry name" value="6PGL"/>
</dbReference>
<dbReference type="CDD" id="cd01400">
    <property type="entry name" value="6PGL"/>
    <property type="match status" value="1"/>
</dbReference>
<evidence type="ECO:0000256" key="2">
    <source>
        <dbReference type="ARBA" id="ARBA00002681"/>
    </source>
</evidence>
<proteinExistence type="inferred from homology"/>
<dbReference type="InterPro" id="IPR037171">
    <property type="entry name" value="NagB/RpiA_transferase-like"/>
</dbReference>
<organism evidence="9 10">
    <name type="scientific">Aeromicrobium endophyticum</name>
    <dbReference type="NCBI Taxonomy" id="2292704"/>
    <lineage>
        <taxon>Bacteria</taxon>
        <taxon>Bacillati</taxon>
        <taxon>Actinomycetota</taxon>
        <taxon>Actinomycetes</taxon>
        <taxon>Propionibacteriales</taxon>
        <taxon>Nocardioidaceae</taxon>
        <taxon>Aeromicrobium</taxon>
    </lineage>
</organism>
<evidence type="ECO:0000313" key="9">
    <source>
        <dbReference type="EMBL" id="REK70265.1"/>
    </source>
</evidence>
<dbReference type="GO" id="GO:0005975">
    <property type="term" value="P:carbohydrate metabolic process"/>
    <property type="evidence" value="ECO:0007669"/>
    <property type="project" value="UniProtKB-UniRule"/>
</dbReference>
<evidence type="ECO:0000256" key="4">
    <source>
        <dbReference type="ARBA" id="ARBA00010662"/>
    </source>
</evidence>
<gene>
    <name evidence="7 9" type="primary">pgl</name>
    <name evidence="9" type="ORF">DX116_14010</name>
</gene>
<comment type="similarity">
    <text evidence="4 7">Belongs to the glucosamine/galactosamine-6-phosphate isomerase family. 6-phosphogluconolactonase subfamily.</text>
</comment>
<dbReference type="GO" id="GO:0006098">
    <property type="term" value="P:pentose-phosphate shunt"/>
    <property type="evidence" value="ECO:0007669"/>
    <property type="project" value="UniProtKB-UniPathway"/>
</dbReference>
<evidence type="ECO:0000259" key="8">
    <source>
        <dbReference type="Pfam" id="PF01182"/>
    </source>
</evidence>
<dbReference type="Pfam" id="PF01182">
    <property type="entry name" value="Glucosamine_iso"/>
    <property type="match status" value="1"/>
</dbReference>
<dbReference type="PANTHER" id="PTHR11054">
    <property type="entry name" value="6-PHOSPHOGLUCONOLACTONASE"/>
    <property type="match status" value="1"/>
</dbReference>
<evidence type="ECO:0000256" key="7">
    <source>
        <dbReference type="RuleBase" id="RU365095"/>
    </source>
</evidence>
<dbReference type="Gene3D" id="3.40.50.1360">
    <property type="match status" value="1"/>
</dbReference>
<protein>
    <recommendedName>
        <fullName evidence="6 7">6-phosphogluconolactonase</fullName>
        <shortName evidence="7">6PGL</shortName>
        <ecNumber evidence="5 7">3.1.1.31</ecNumber>
    </recommendedName>
</protein>
<dbReference type="Proteomes" id="UP000265581">
    <property type="component" value="Unassembled WGS sequence"/>
</dbReference>
<dbReference type="InterPro" id="IPR006148">
    <property type="entry name" value="Glc/Gal-6P_isomerase"/>
</dbReference>
<comment type="function">
    <text evidence="2 7">Hydrolysis of 6-phosphogluconolactone to 6-phosphogluconate.</text>
</comment>
<dbReference type="EC" id="3.1.1.31" evidence="5 7"/>
<dbReference type="OrthoDB" id="9810967at2"/>
<evidence type="ECO:0000256" key="6">
    <source>
        <dbReference type="ARBA" id="ARBA00020337"/>
    </source>
</evidence>
<sequence>MSSTEIWSDADALADAIAQRIVARLAEVQRSGRTPSIVLTGGTIAIAAYERIQPGEVDWTDVDVYWGDERFVPAGHADRNDQQARDAFLSRLGVPGSRLHTMPASDEGFPSIGAAADAHASVLPDGPFDLVLLGVGPDGHIASLFPGFAQLHETERRVVGVEGSPKPPPERISLTLPAVNHARSVWLVVSGDGKAEAVARALGDGTLDDTPARGAHGTDETVWLLDQAAASHLP</sequence>